<dbReference type="EMBL" id="QEAN01000023">
    <property type="protein sequence ID" value="TPX53053.1"/>
    <property type="molecule type" value="Genomic_DNA"/>
</dbReference>
<reference evidence="5 6" key="1">
    <citation type="journal article" date="2019" name="Sci. Rep.">
        <title>Comparative genomics of chytrid fungi reveal insights into the obligate biotrophic and pathogenic lifestyle of Synchytrium endobioticum.</title>
        <authorList>
            <person name="van de Vossenberg B.T.L.H."/>
            <person name="Warris S."/>
            <person name="Nguyen H.D.T."/>
            <person name="van Gent-Pelzer M.P.E."/>
            <person name="Joly D.L."/>
            <person name="van de Geest H.C."/>
            <person name="Bonants P.J.M."/>
            <person name="Smith D.S."/>
            <person name="Levesque C.A."/>
            <person name="van der Lee T.A.J."/>
        </authorList>
    </citation>
    <scope>NUCLEOTIDE SEQUENCE [LARGE SCALE GENOMIC DNA]</scope>
    <source>
        <strain evidence="3 6">LEV6574</strain>
        <strain evidence="4 5">MB42</strain>
    </source>
</reference>
<evidence type="ECO:0000313" key="5">
    <source>
        <dbReference type="Proteomes" id="UP000317494"/>
    </source>
</evidence>
<dbReference type="AlphaFoldDB" id="A0A507DN92"/>
<dbReference type="PANTHER" id="PTHR32470:SF2">
    <property type="entry name" value="NADH DEHYDROGENASE [UBIQUINONE] 1 ALPHA SUBCOMPLEX ASSEMBLY FACTOR 2"/>
    <property type="match status" value="1"/>
</dbReference>
<dbReference type="PANTHER" id="PTHR32470">
    <property type="entry name" value="ADH DEHYDROGENASE [UBIQUINONE] 1 ALPHA SUBCOMPLEX ASSEMBLY FACTOR 2"/>
    <property type="match status" value="1"/>
</dbReference>
<evidence type="ECO:0000256" key="1">
    <source>
        <dbReference type="ARBA" id="ARBA00007355"/>
    </source>
</evidence>
<evidence type="ECO:0000313" key="3">
    <source>
        <dbReference type="EMBL" id="TPX51087.1"/>
    </source>
</evidence>
<dbReference type="InterPro" id="IPR007763">
    <property type="entry name" value="NDUFA12"/>
</dbReference>
<dbReference type="VEuPathDB" id="FungiDB:SeMB42_g01035"/>
<proteinExistence type="inferred from homology"/>
<organism evidence="4 5">
    <name type="scientific">Synchytrium endobioticum</name>
    <dbReference type="NCBI Taxonomy" id="286115"/>
    <lineage>
        <taxon>Eukaryota</taxon>
        <taxon>Fungi</taxon>
        <taxon>Fungi incertae sedis</taxon>
        <taxon>Chytridiomycota</taxon>
        <taxon>Chytridiomycota incertae sedis</taxon>
        <taxon>Chytridiomycetes</taxon>
        <taxon>Synchytriales</taxon>
        <taxon>Synchytriaceae</taxon>
        <taxon>Synchytrium</taxon>
    </lineage>
</organism>
<dbReference type="Proteomes" id="UP000317494">
    <property type="component" value="Unassembled WGS sequence"/>
</dbReference>
<evidence type="ECO:0000313" key="6">
    <source>
        <dbReference type="Proteomes" id="UP000320475"/>
    </source>
</evidence>
<dbReference type="GO" id="GO:0032981">
    <property type="term" value="P:mitochondrial respiratory chain complex I assembly"/>
    <property type="evidence" value="ECO:0007669"/>
    <property type="project" value="TreeGrafter"/>
</dbReference>
<accession>A0A507DN92</accession>
<feature type="region of interest" description="Disordered" evidence="2">
    <location>
        <begin position="111"/>
        <end position="167"/>
    </location>
</feature>
<evidence type="ECO:0008006" key="7">
    <source>
        <dbReference type="Google" id="ProtNLM"/>
    </source>
</evidence>
<dbReference type="GO" id="GO:0045271">
    <property type="term" value="C:respiratory chain complex I"/>
    <property type="evidence" value="ECO:0007669"/>
    <property type="project" value="InterPro"/>
</dbReference>
<comment type="similarity">
    <text evidence="1">Belongs to the complex I NDUFA12 subunit family.</text>
</comment>
<dbReference type="STRING" id="286115.A0A507DN92"/>
<comment type="caution">
    <text evidence="4">The sequence shown here is derived from an EMBL/GenBank/DDBJ whole genome shotgun (WGS) entry which is preliminary data.</text>
</comment>
<evidence type="ECO:0000256" key="2">
    <source>
        <dbReference type="SAM" id="MobiDB-lite"/>
    </source>
</evidence>
<dbReference type="Proteomes" id="UP000320475">
    <property type="component" value="Unassembled WGS sequence"/>
</dbReference>
<dbReference type="Pfam" id="PF05071">
    <property type="entry name" value="NDUFA12"/>
    <property type="match status" value="1"/>
</dbReference>
<sequence length="167" mass="18828">MRALRRLWVRVRGPFGSQKTFVGEDLAGNKYFEADSLTGSGLSKRSVVWAEKKAYNEYDPDALPVQWQAWLRHTRPSAPTLEELQKHEIQKQIMAERARMADEGWKQELAALRKSQNPETITGRKIHDELPAPAPSATTPTPPESTPVGQGESFVPGTWTPARNPRR</sequence>
<dbReference type="EMBL" id="QEAM01000008">
    <property type="protein sequence ID" value="TPX51087.1"/>
    <property type="molecule type" value="Genomic_DNA"/>
</dbReference>
<dbReference type="OrthoDB" id="10255576at2759"/>
<dbReference type="GO" id="GO:0005739">
    <property type="term" value="C:mitochondrion"/>
    <property type="evidence" value="ECO:0007669"/>
    <property type="project" value="TreeGrafter"/>
</dbReference>
<evidence type="ECO:0000313" key="4">
    <source>
        <dbReference type="EMBL" id="TPX53053.1"/>
    </source>
</evidence>
<name>A0A507DN92_9FUNG</name>
<keyword evidence="5" id="KW-1185">Reference proteome</keyword>
<gene>
    <name evidence="3" type="ORF">SeLEV6574_g00495</name>
    <name evidence="4" type="ORF">SeMB42_g01035</name>
</gene>
<protein>
    <recommendedName>
        <fullName evidence="7">NADH dehydrogenase [ubiquinone] 1 alpha subcomplex subunit</fullName>
    </recommendedName>
</protein>
<dbReference type="InterPro" id="IPR052618">
    <property type="entry name" value="ComplexI_NDUFA12"/>
</dbReference>